<feature type="binding site" evidence="8">
    <location>
        <position position="163"/>
    </location>
    <ligand>
        <name>Mg(2+)</name>
        <dbReference type="ChEBI" id="CHEBI:18420"/>
    </ligand>
</feature>
<evidence type="ECO:0000259" key="9">
    <source>
        <dbReference type="Pfam" id="PF01636"/>
    </source>
</evidence>
<dbReference type="Gene3D" id="3.90.1200.10">
    <property type="match status" value="1"/>
</dbReference>
<protein>
    <submittedName>
        <fullName evidence="10">Kanamycin kinase/aminoglycoside 3'-phosphotransferase-2</fullName>
    </submittedName>
</protein>
<dbReference type="Pfam" id="PF01636">
    <property type="entry name" value="APH"/>
    <property type="match status" value="1"/>
</dbReference>
<organism evidence="10 11">
    <name type="scientific">Asanoa ferruginea</name>
    <dbReference type="NCBI Taxonomy" id="53367"/>
    <lineage>
        <taxon>Bacteria</taxon>
        <taxon>Bacillati</taxon>
        <taxon>Actinomycetota</taxon>
        <taxon>Actinomycetes</taxon>
        <taxon>Micromonosporales</taxon>
        <taxon>Micromonosporaceae</taxon>
        <taxon>Asanoa</taxon>
    </lineage>
</organism>
<dbReference type="EMBL" id="QUMQ01000001">
    <property type="protein sequence ID" value="REF95389.1"/>
    <property type="molecule type" value="Genomic_DNA"/>
</dbReference>
<keyword evidence="6" id="KW-0046">Antibiotic resistance</keyword>
<dbReference type="InterPro" id="IPR024165">
    <property type="entry name" value="Kan/Strep_kinase"/>
</dbReference>
<dbReference type="InterPro" id="IPR002575">
    <property type="entry name" value="Aminoglycoside_PTrfase"/>
</dbReference>
<reference evidence="10 11" key="1">
    <citation type="submission" date="2018-08" db="EMBL/GenBank/DDBJ databases">
        <title>Sequencing the genomes of 1000 actinobacteria strains.</title>
        <authorList>
            <person name="Klenk H.-P."/>
        </authorList>
    </citation>
    <scope>NUCLEOTIDE SEQUENCE [LARGE SCALE GENOMIC DNA]</scope>
    <source>
        <strain evidence="10 11">DSM 44099</strain>
    </source>
</reference>
<evidence type="ECO:0000256" key="8">
    <source>
        <dbReference type="PIRSR" id="PIRSR000706-2"/>
    </source>
</evidence>
<evidence type="ECO:0000256" key="5">
    <source>
        <dbReference type="ARBA" id="ARBA00022840"/>
    </source>
</evidence>
<keyword evidence="3" id="KW-0547">Nucleotide-binding</keyword>
<evidence type="ECO:0000256" key="1">
    <source>
        <dbReference type="ARBA" id="ARBA00006219"/>
    </source>
</evidence>
<comment type="similarity">
    <text evidence="1">Belongs to the aminoglycoside phosphotransferase family.</text>
</comment>
<keyword evidence="11" id="KW-1185">Reference proteome</keyword>
<dbReference type="PIRSF" id="PIRSF000706">
    <property type="entry name" value="Kanamycin_kin"/>
    <property type="match status" value="1"/>
</dbReference>
<dbReference type="InterPro" id="IPR011009">
    <property type="entry name" value="Kinase-like_dom_sf"/>
</dbReference>
<evidence type="ECO:0000256" key="6">
    <source>
        <dbReference type="ARBA" id="ARBA00023251"/>
    </source>
</evidence>
<feature type="active site" description="Proton acceptor" evidence="7">
    <location>
        <position position="158"/>
    </location>
</feature>
<dbReference type="Proteomes" id="UP000256913">
    <property type="component" value="Unassembled WGS sequence"/>
</dbReference>
<evidence type="ECO:0000313" key="10">
    <source>
        <dbReference type="EMBL" id="REF95389.1"/>
    </source>
</evidence>
<proteinExistence type="inferred from homology"/>
<dbReference type="AlphaFoldDB" id="A0A3D9ZEV2"/>
<evidence type="ECO:0000256" key="7">
    <source>
        <dbReference type="PIRSR" id="PIRSR000706-1"/>
    </source>
</evidence>
<keyword evidence="5" id="KW-0067">ATP-binding</keyword>
<evidence type="ECO:0000256" key="2">
    <source>
        <dbReference type="ARBA" id="ARBA00022679"/>
    </source>
</evidence>
<evidence type="ECO:0000256" key="3">
    <source>
        <dbReference type="ARBA" id="ARBA00022741"/>
    </source>
</evidence>
<dbReference type="RefSeq" id="WP_239097183.1">
    <property type="nucleotide sequence ID" value="NZ_BONB01000015.1"/>
</dbReference>
<feature type="domain" description="Aminoglycoside phosphotransferase" evidence="9">
    <location>
        <begin position="6"/>
        <end position="209"/>
    </location>
</feature>
<dbReference type="GO" id="GO:0016301">
    <property type="term" value="F:kinase activity"/>
    <property type="evidence" value="ECO:0007669"/>
    <property type="project" value="UniProtKB-KW"/>
</dbReference>
<sequence>MTDWLPVSTGKSGARVWRGDGHYRKEGPPAEIAAEADRLTWLGGQGFPCPSVVDHSPGRLITTALPGRAGDDPGWPDWMRPRLAAGLGELLRRLHALPVSECPFDHTLARTIPEAETAEVDLTDLDPNHAGWSGDRLLRELHATRPATPEDLVVGHGDPTRANVLFAADGTPTGMVDVSRLGVADRHNDLAIATRSFTAWSPNLLAAYGVPDPDPAKITFYRLLDEFC</sequence>
<dbReference type="GO" id="GO:0046677">
    <property type="term" value="P:response to antibiotic"/>
    <property type="evidence" value="ECO:0007669"/>
    <property type="project" value="UniProtKB-KW"/>
</dbReference>
<comment type="caution">
    <text evidence="10">The sequence shown here is derived from an EMBL/GenBank/DDBJ whole genome shotgun (WGS) entry which is preliminary data.</text>
</comment>
<name>A0A3D9ZEV2_9ACTN</name>
<feature type="binding site" evidence="8">
    <location>
        <position position="177"/>
    </location>
    <ligand>
        <name>Mg(2+)</name>
        <dbReference type="ChEBI" id="CHEBI:18420"/>
    </ligand>
</feature>
<dbReference type="GO" id="GO:0016773">
    <property type="term" value="F:phosphotransferase activity, alcohol group as acceptor"/>
    <property type="evidence" value="ECO:0007669"/>
    <property type="project" value="InterPro"/>
</dbReference>
<evidence type="ECO:0000256" key="4">
    <source>
        <dbReference type="ARBA" id="ARBA00022777"/>
    </source>
</evidence>
<dbReference type="CDD" id="cd05150">
    <property type="entry name" value="APH"/>
    <property type="match status" value="1"/>
</dbReference>
<keyword evidence="2 10" id="KW-0808">Transferase</keyword>
<dbReference type="GO" id="GO:0046872">
    <property type="term" value="F:metal ion binding"/>
    <property type="evidence" value="ECO:0007669"/>
    <property type="project" value="UniProtKB-KW"/>
</dbReference>
<dbReference type="SUPFAM" id="SSF56112">
    <property type="entry name" value="Protein kinase-like (PK-like)"/>
    <property type="match status" value="1"/>
</dbReference>
<evidence type="ECO:0000313" key="11">
    <source>
        <dbReference type="Proteomes" id="UP000256913"/>
    </source>
</evidence>
<keyword evidence="8" id="KW-0460">Magnesium</keyword>
<keyword evidence="4 10" id="KW-0418">Kinase</keyword>
<dbReference type="GO" id="GO:0005524">
    <property type="term" value="F:ATP binding"/>
    <property type="evidence" value="ECO:0007669"/>
    <property type="project" value="UniProtKB-KW"/>
</dbReference>
<dbReference type="Gene3D" id="3.30.200.20">
    <property type="entry name" value="Phosphorylase Kinase, domain 1"/>
    <property type="match status" value="1"/>
</dbReference>
<gene>
    <name evidence="10" type="ORF">DFJ67_1343</name>
</gene>
<accession>A0A3D9ZEV2</accession>
<keyword evidence="8" id="KW-0479">Metal-binding</keyword>